<feature type="chain" id="PRO_5047118224" description="DUF6438 domain-containing protein" evidence="1">
    <location>
        <begin position="19"/>
        <end position="303"/>
    </location>
</feature>
<evidence type="ECO:0000259" key="2">
    <source>
        <dbReference type="Pfam" id="PF20033"/>
    </source>
</evidence>
<feature type="domain" description="DUF6438" evidence="2">
    <location>
        <begin position="184"/>
        <end position="295"/>
    </location>
</feature>
<keyword evidence="4" id="KW-1185">Reference proteome</keyword>
<dbReference type="Pfam" id="PF20033">
    <property type="entry name" value="DUF6438"/>
    <property type="match status" value="1"/>
</dbReference>
<protein>
    <recommendedName>
        <fullName evidence="2">DUF6438 domain-containing protein</fullName>
    </recommendedName>
</protein>
<gene>
    <name evidence="3" type="ORF">SAMN05444353_1745</name>
</gene>
<evidence type="ECO:0000313" key="4">
    <source>
        <dbReference type="Proteomes" id="UP000183071"/>
    </source>
</evidence>
<organism evidence="3 4">
    <name type="scientific">Polaribacter dokdonensis DSW-5</name>
    <dbReference type="NCBI Taxonomy" id="1300348"/>
    <lineage>
        <taxon>Bacteria</taxon>
        <taxon>Pseudomonadati</taxon>
        <taxon>Bacteroidota</taxon>
        <taxon>Flavobacteriia</taxon>
        <taxon>Flavobacteriales</taxon>
        <taxon>Flavobacteriaceae</taxon>
    </lineage>
</organism>
<evidence type="ECO:0000256" key="1">
    <source>
        <dbReference type="SAM" id="SignalP"/>
    </source>
</evidence>
<dbReference type="InterPro" id="IPR045497">
    <property type="entry name" value="DUF6438"/>
</dbReference>
<comment type="caution">
    <text evidence="3">The sequence shown here is derived from an EMBL/GenBank/DDBJ whole genome shotgun (WGS) entry which is preliminary data.</text>
</comment>
<sequence length="303" mass="35378">MKKVLLIIFIFTSTFLFANQIDSLNNSKDVEEFAKKIYPKFTKFEWSEFKIISTEKVKEKVSCKDEYDLLGMKNWEKIDITNDGLTDLILTAYWGTTLYSYAIVDNGNNSFKTYTLSKNVFDNCELFKPIKKGDLNYLKIYIKKQEQVGLMESKELIIKDTLIFKFQEFIELNKKPANYKIKGIEFQTSGCYGTCPVFNLKINYKGKAEFNGQAYIKHKGKSERKIPIKLFNQIQELLEFIEVKKLKDNYSVAWSDDQTSTLTIHFNDNSIKKIRDYGMIGTFGLMAVYSKLIEIGKETEWKK</sequence>
<dbReference type="Proteomes" id="UP000183071">
    <property type="component" value="Unassembled WGS sequence"/>
</dbReference>
<evidence type="ECO:0000313" key="3">
    <source>
        <dbReference type="EMBL" id="SEE45071.1"/>
    </source>
</evidence>
<accession>A0A1H5IYX8</accession>
<reference evidence="3 4" key="1">
    <citation type="submission" date="2016-10" db="EMBL/GenBank/DDBJ databases">
        <authorList>
            <person name="Varghese N."/>
            <person name="Submissions S."/>
        </authorList>
    </citation>
    <scope>NUCLEOTIDE SEQUENCE [LARGE SCALE GENOMIC DNA]</scope>
    <source>
        <strain evidence="3 4">DSW-5</strain>
    </source>
</reference>
<keyword evidence="1" id="KW-0732">Signal</keyword>
<name>A0A1H5IYX8_9FLAO</name>
<dbReference type="RefSeq" id="WP_143032710.1">
    <property type="nucleotide sequence ID" value="NZ_FNUE01000002.1"/>
</dbReference>
<dbReference type="EMBL" id="FNUE01000002">
    <property type="protein sequence ID" value="SEE45071.1"/>
    <property type="molecule type" value="Genomic_DNA"/>
</dbReference>
<feature type="signal peptide" evidence="1">
    <location>
        <begin position="1"/>
        <end position="18"/>
    </location>
</feature>
<proteinExistence type="predicted"/>